<name>A0A1M7T7W8_9BRAD</name>
<dbReference type="SUPFAM" id="SSF55298">
    <property type="entry name" value="YjgF-like"/>
    <property type="match status" value="1"/>
</dbReference>
<dbReference type="Pfam" id="PF01042">
    <property type="entry name" value="Ribonuc_L-PSP"/>
    <property type="match status" value="1"/>
</dbReference>
<evidence type="ECO:0000313" key="2">
    <source>
        <dbReference type="EMBL" id="SHN66813.1"/>
    </source>
</evidence>
<dbReference type="GO" id="GO:0005829">
    <property type="term" value="C:cytosol"/>
    <property type="evidence" value="ECO:0007669"/>
    <property type="project" value="TreeGrafter"/>
</dbReference>
<dbReference type="InterPro" id="IPR035959">
    <property type="entry name" value="RutC-like_sf"/>
</dbReference>
<dbReference type="AlphaFoldDB" id="A0A1M7T7W8"/>
<sequence length="140" mass="14793">MMSKPSKEFINPTGLIAPGPALYSHVAKVVSGTIVYISGQVPSDASGKIIGEGDFEAQVEQVFANLKIAVEAAGGAMADIVKLNYFLSPEVDPADVPKLRPIRDRYLNVAAPPASTFVAVSRLMRPGWLIEIEAVAAIDG</sequence>
<gene>
    <name evidence="2" type="ORF">SAMN05444170_1070</name>
</gene>
<evidence type="ECO:0000256" key="1">
    <source>
        <dbReference type="ARBA" id="ARBA00010552"/>
    </source>
</evidence>
<proteinExistence type="inferred from homology"/>
<dbReference type="Proteomes" id="UP000184096">
    <property type="component" value="Chromosome I"/>
</dbReference>
<dbReference type="PANTHER" id="PTHR11803:SF58">
    <property type="entry name" value="PROTEIN HMF1-RELATED"/>
    <property type="match status" value="1"/>
</dbReference>
<dbReference type="Gene3D" id="3.30.1330.40">
    <property type="entry name" value="RutC-like"/>
    <property type="match status" value="1"/>
</dbReference>
<dbReference type="GO" id="GO:0019239">
    <property type="term" value="F:deaminase activity"/>
    <property type="evidence" value="ECO:0007669"/>
    <property type="project" value="TreeGrafter"/>
</dbReference>
<reference evidence="3" key="1">
    <citation type="submission" date="2016-11" db="EMBL/GenBank/DDBJ databases">
        <authorList>
            <person name="Varghese N."/>
            <person name="Submissions S."/>
        </authorList>
    </citation>
    <scope>NUCLEOTIDE SEQUENCE [LARGE SCALE GENOMIC DNA]</scope>
    <source>
        <strain evidence="3">GAS401</strain>
    </source>
</reference>
<protein>
    <submittedName>
        <fullName evidence="2">Enamine deaminase RidA, house cleaning of reactive enamine intermediates, YjgF/YER057c/UK114 family</fullName>
    </submittedName>
</protein>
<accession>A0A1M7T7W8</accession>
<dbReference type="InterPro" id="IPR006175">
    <property type="entry name" value="YjgF/YER057c/UK114"/>
</dbReference>
<organism evidence="2 3">
    <name type="scientific">Bradyrhizobium erythrophlei</name>
    <dbReference type="NCBI Taxonomy" id="1437360"/>
    <lineage>
        <taxon>Bacteria</taxon>
        <taxon>Pseudomonadati</taxon>
        <taxon>Pseudomonadota</taxon>
        <taxon>Alphaproteobacteria</taxon>
        <taxon>Hyphomicrobiales</taxon>
        <taxon>Nitrobacteraceae</taxon>
        <taxon>Bradyrhizobium</taxon>
    </lineage>
</organism>
<dbReference type="EMBL" id="LT670849">
    <property type="protein sequence ID" value="SHN66813.1"/>
    <property type="molecule type" value="Genomic_DNA"/>
</dbReference>
<comment type="similarity">
    <text evidence="1">Belongs to the RutC family.</text>
</comment>
<evidence type="ECO:0000313" key="3">
    <source>
        <dbReference type="Proteomes" id="UP000184096"/>
    </source>
</evidence>
<dbReference type="PANTHER" id="PTHR11803">
    <property type="entry name" value="2-IMINOBUTANOATE/2-IMINOPROPANOATE DEAMINASE RIDA"/>
    <property type="match status" value="1"/>
</dbReference>
<keyword evidence="3" id="KW-1185">Reference proteome</keyword>
<dbReference type="CDD" id="cd00448">
    <property type="entry name" value="YjgF_YER057c_UK114_family"/>
    <property type="match status" value="1"/>
</dbReference>